<accession>A0A1X7D2Z3</accession>
<dbReference type="OrthoDB" id="8821494at2"/>
<feature type="region of interest" description="Disordered" evidence="1">
    <location>
        <begin position="192"/>
        <end position="225"/>
    </location>
</feature>
<reference evidence="3" key="1">
    <citation type="submission" date="2017-04" db="EMBL/GenBank/DDBJ databases">
        <authorList>
            <person name="Varghese N."/>
            <person name="Submissions S."/>
        </authorList>
    </citation>
    <scope>NUCLEOTIDE SEQUENCE [LARGE SCALE GENOMIC DNA]</scope>
    <source>
        <strain evidence="3">Ballard 720</strain>
    </source>
</reference>
<gene>
    <name evidence="2" type="ORF">SAMN06295900_102301</name>
</gene>
<protein>
    <submittedName>
        <fullName evidence="2">Effector protein</fullName>
    </submittedName>
</protein>
<dbReference type="NCBIfam" id="NF041347">
    <property type="entry name" value="XopG"/>
    <property type="match status" value="1"/>
</dbReference>
<dbReference type="Pfam" id="PF14891">
    <property type="entry name" value="Peptidase_M91"/>
    <property type="match status" value="1"/>
</dbReference>
<dbReference type="InterPro" id="IPR028208">
    <property type="entry name" value="Effector_pro_NleD-like"/>
</dbReference>
<evidence type="ECO:0000313" key="2">
    <source>
        <dbReference type="EMBL" id="SMF07404.1"/>
    </source>
</evidence>
<sequence>MPVETRYSGIYSQSIVNDDRNLERFNAEVNVHLDAINSRPTGNMLLNQLSALAEGRRHKITIHEMQPSRTGPIAEPVLSRRQRDAHPELTEFSDIREMAGRRYALKTPDGPNVGSSVVVSWTAHQTSMALDEDGDPTGPTSSNRDKVSLLAHELVHAKHMMAGTWKGSYQNSRDPDTAAGKEELRAVGLGKYKHSLSGEPSENSVRAEHGLPKRVSYHYSGYRSE</sequence>
<dbReference type="AlphaFoldDB" id="A0A1X7D2Z3"/>
<keyword evidence="3" id="KW-1185">Reference proteome</keyword>
<evidence type="ECO:0000313" key="3">
    <source>
        <dbReference type="Proteomes" id="UP000192911"/>
    </source>
</evidence>
<dbReference type="STRING" id="28094.SAMN06295900_102301"/>
<dbReference type="Proteomes" id="UP000192911">
    <property type="component" value="Unassembled WGS sequence"/>
</dbReference>
<dbReference type="RefSeq" id="WP_085225026.1">
    <property type="nucleotide sequence ID" value="NZ_BSQD01000002.1"/>
</dbReference>
<dbReference type="GeneID" id="95552377"/>
<proteinExistence type="predicted"/>
<organism evidence="2 3">
    <name type="scientific">Trinickia caryophylli</name>
    <name type="common">Paraburkholderia caryophylli</name>
    <dbReference type="NCBI Taxonomy" id="28094"/>
    <lineage>
        <taxon>Bacteria</taxon>
        <taxon>Pseudomonadati</taxon>
        <taxon>Pseudomonadota</taxon>
        <taxon>Betaproteobacteria</taxon>
        <taxon>Burkholderiales</taxon>
        <taxon>Burkholderiaceae</taxon>
        <taxon>Trinickia</taxon>
    </lineage>
</organism>
<evidence type="ECO:0000256" key="1">
    <source>
        <dbReference type="SAM" id="MobiDB-lite"/>
    </source>
</evidence>
<name>A0A1X7D2Z3_TRICW</name>
<dbReference type="EMBL" id="FXAH01000002">
    <property type="protein sequence ID" value="SMF07404.1"/>
    <property type="molecule type" value="Genomic_DNA"/>
</dbReference>